<organism evidence="5 6">
    <name type="scientific">Pediococcus damnosus</name>
    <dbReference type="NCBI Taxonomy" id="51663"/>
    <lineage>
        <taxon>Bacteria</taxon>
        <taxon>Bacillati</taxon>
        <taxon>Bacillota</taxon>
        <taxon>Bacilli</taxon>
        <taxon>Lactobacillales</taxon>
        <taxon>Lactobacillaceae</taxon>
        <taxon>Pediococcus</taxon>
    </lineage>
</organism>
<name>A0AAC9B022_9LACO</name>
<proteinExistence type="inferred from homology"/>
<dbReference type="Pfam" id="PF00004">
    <property type="entry name" value="AAA"/>
    <property type="match status" value="1"/>
</dbReference>
<dbReference type="SUPFAM" id="SSF52540">
    <property type="entry name" value="P-loop containing nucleoside triphosphate hydrolases"/>
    <property type="match status" value="1"/>
</dbReference>
<gene>
    <name evidence="5" type="ORF">ADU70_0441</name>
</gene>
<evidence type="ECO:0000313" key="5">
    <source>
        <dbReference type="EMBL" id="AMV61941.1"/>
    </source>
</evidence>
<dbReference type="SUPFAM" id="SSF48019">
    <property type="entry name" value="post-AAA+ oligomerization domain-like"/>
    <property type="match status" value="1"/>
</dbReference>
<dbReference type="Gene3D" id="1.20.272.10">
    <property type="match status" value="1"/>
</dbReference>
<dbReference type="Proteomes" id="UP000076405">
    <property type="component" value="Chromosome"/>
</dbReference>
<dbReference type="InterPro" id="IPR021886">
    <property type="entry name" value="MgsA_C"/>
</dbReference>
<protein>
    <submittedName>
        <fullName evidence="5">ATPase, AAA family</fullName>
    </submittedName>
</protein>
<dbReference type="GO" id="GO:0017116">
    <property type="term" value="F:single-stranded DNA helicase activity"/>
    <property type="evidence" value="ECO:0007669"/>
    <property type="project" value="TreeGrafter"/>
</dbReference>
<dbReference type="PANTHER" id="PTHR13779">
    <property type="entry name" value="WERNER HELICASE-INTERACTING PROTEIN 1 FAMILY MEMBER"/>
    <property type="match status" value="1"/>
</dbReference>
<dbReference type="CDD" id="cd00009">
    <property type="entry name" value="AAA"/>
    <property type="match status" value="1"/>
</dbReference>
<evidence type="ECO:0000256" key="3">
    <source>
        <dbReference type="ARBA" id="ARBA00022840"/>
    </source>
</evidence>
<evidence type="ECO:0000256" key="2">
    <source>
        <dbReference type="ARBA" id="ARBA00022741"/>
    </source>
</evidence>
<keyword evidence="3" id="KW-0067">ATP-binding</keyword>
<dbReference type="GO" id="GO:0016887">
    <property type="term" value="F:ATP hydrolysis activity"/>
    <property type="evidence" value="ECO:0007669"/>
    <property type="project" value="InterPro"/>
</dbReference>
<dbReference type="InterPro" id="IPR003593">
    <property type="entry name" value="AAA+_ATPase"/>
</dbReference>
<dbReference type="CDD" id="cd18139">
    <property type="entry name" value="HLD_clamp_RarA"/>
    <property type="match status" value="1"/>
</dbReference>
<dbReference type="Pfam" id="PF16193">
    <property type="entry name" value="AAA_assoc_2"/>
    <property type="match status" value="1"/>
</dbReference>
<dbReference type="GO" id="GO:0000731">
    <property type="term" value="P:DNA synthesis involved in DNA repair"/>
    <property type="evidence" value="ECO:0007669"/>
    <property type="project" value="TreeGrafter"/>
</dbReference>
<keyword evidence="2" id="KW-0547">Nucleotide-binding</keyword>
<dbReference type="InterPro" id="IPR003959">
    <property type="entry name" value="ATPase_AAA_core"/>
</dbReference>
<dbReference type="InterPro" id="IPR008921">
    <property type="entry name" value="DNA_pol3_clamp-load_cplx_C"/>
</dbReference>
<accession>A0AAC9B022</accession>
<dbReference type="Pfam" id="PF12002">
    <property type="entry name" value="MgsA_C"/>
    <property type="match status" value="1"/>
</dbReference>
<dbReference type="GO" id="GO:0006261">
    <property type="term" value="P:DNA-templated DNA replication"/>
    <property type="evidence" value="ECO:0007669"/>
    <property type="project" value="TreeGrafter"/>
</dbReference>
<dbReference type="Gene3D" id="3.40.50.300">
    <property type="entry name" value="P-loop containing nucleotide triphosphate hydrolases"/>
    <property type="match status" value="1"/>
</dbReference>
<dbReference type="AlphaFoldDB" id="A0AAC9B022"/>
<dbReference type="EMBL" id="CP012275">
    <property type="protein sequence ID" value="AMV61941.1"/>
    <property type="molecule type" value="Genomic_DNA"/>
</dbReference>
<evidence type="ECO:0000259" key="4">
    <source>
        <dbReference type="SMART" id="SM00382"/>
    </source>
</evidence>
<dbReference type="InterPro" id="IPR051314">
    <property type="entry name" value="AAA_ATPase_RarA/MGS1/WRNIP1"/>
</dbReference>
<dbReference type="GO" id="GO:0003677">
    <property type="term" value="F:DNA binding"/>
    <property type="evidence" value="ECO:0007669"/>
    <property type="project" value="InterPro"/>
</dbReference>
<evidence type="ECO:0000313" key="6">
    <source>
        <dbReference type="Proteomes" id="UP000076405"/>
    </source>
</evidence>
<dbReference type="InterPro" id="IPR032423">
    <property type="entry name" value="AAA_assoc_2"/>
</dbReference>
<sequence length="436" mass="48950">MSSESMSLFGENHIHQPLADAMRPQKLDEIVGQHELLDAGQPLRQIIDKGIAISLILWGPPGTGKSTLAYVMAKTLKLPFEKFNASTENKAVLQKFVSKYPNESFVLQLDEIHRLTKPIQDFLLPYLESGQILLVGTTTENPVITINPAIRSRCQLFEFKPVTANDVVPVLQRTSQKIYQFDLAEDLALMIGNSTNGDVRVALNILETLVAMHGKELSHEQIAEFAKNQHFVFDKDSTNHYDCLSAFQDSVGGSDTDAALYYLSVILNSGDLESAVRRIRDLAYMFIGLADSHAVDTAMIACQTALQVGLPRASTHLAYATITLCLAPKSDSAVMSYNLANEDGKESNQLHRMPSYLRDAHYKHSVETTGGGDMLNPFDQPHQIAKQQYLPDNLIDRHYYKPRENKREQALNQRYQALRQYIYAPQSKQDNKDNHE</sequence>
<dbReference type="Gene3D" id="1.10.3710.10">
    <property type="entry name" value="DNA polymerase III clamp loader subunits, C-terminal domain"/>
    <property type="match status" value="1"/>
</dbReference>
<evidence type="ECO:0000256" key="1">
    <source>
        <dbReference type="ARBA" id="ARBA00008959"/>
    </source>
</evidence>
<dbReference type="RefSeq" id="WP_226997966.1">
    <property type="nucleotide sequence ID" value="NZ_CP012275.1"/>
</dbReference>
<dbReference type="SMART" id="SM00382">
    <property type="entry name" value="AAA"/>
    <property type="match status" value="1"/>
</dbReference>
<dbReference type="InterPro" id="IPR027417">
    <property type="entry name" value="P-loop_NTPase"/>
</dbReference>
<feature type="domain" description="AAA+ ATPase" evidence="4">
    <location>
        <begin position="51"/>
        <end position="162"/>
    </location>
</feature>
<reference evidence="5 6" key="1">
    <citation type="journal article" date="2016" name="PLoS ONE">
        <title>The Identification of Novel Diagnostic Marker Genes for the Detection of Beer Spoiling Pediococcus damnosus Strains Using the BlAst Diagnostic Gene findEr.</title>
        <authorList>
            <person name="Behr J."/>
            <person name="Geissler A.J."/>
            <person name="Schmid J."/>
            <person name="Zehe A."/>
            <person name="Vogel R.F."/>
        </authorList>
    </citation>
    <scope>NUCLEOTIDE SEQUENCE [LARGE SCALE GENOMIC DNA]</scope>
    <source>
        <strain evidence="5 6">TMW 2.1533</strain>
    </source>
</reference>
<comment type="similarity">
    <text evidence="1">Belongs to the AAA ATPase family. RarA/MGS1/WRNIP1 subfamily.</text>
</comment>
<dbReference type="PANTHER" id="PTHR13779:SF7">
    <property type="entry name" value="ATPASE WRNIP1"/>
    <property type="match status" value="1"/>
</dbReference>
<dbReference type="GO" id="GO:0005524">
    <property type="term" value="F:ATP binding"/>
    <property type="evidence" value="ECO:0007669"/>
    <property type="project" value="UniProtKB-KW"/>
</dbReference>
<dbReference type="GO" id="GO:0008047">
    <property type="term" value="F:enzyme activator activity"/>
    <property type="evidence" value="ECO:0007669"/>
    <property type="project" value="TreeGrafter"/>
</dbReference>